<reference evidence="1" key="1">
    <citation type="submission" date="2021-08" db="EMBL/GenBank/DDBJ databases">
        <title>WGS assembly of Ceratopteris richardii.</title>
        <authorList>
            <person name="Marchant D.B."/>
            <person name="Chen G."/>
            <person name="Jenkins J."/>
            <person name="Shu S."/>
            <person name="Leebens-Mack J."/>
            <person name="Grimwood J."/>
            <person name="Schmutz J."/>
            <person name="Soltis P."/>
            <person name="Soltis D."/>
            <person name="Chen Z.-H."/>
        </authorList>
    </citation>
    <scope>NUCLEOTIDE SEQUENCE</scope>
    <source>
        <strain evidence="1">Whitten #5841</strain>
        <tissue evidence="1">Leaf</tissue>
    </source>
</reference>
<accession>A0A8T2RKM2</accession>
<protein>
    <submittedName>
        <fullName evidence="1">Uncharacterized protein</fullName>
    </submittedName>
</protein>
<dbReference type="AlphaFoldDB" id="A0A8T2RKM2"/>
<sequence length="141" mass="16137">MDFIICFNSSTNNQIGPTMYVDTRNDTKDEQEDHEEAPILPIKVIAENQPQSTKEGASIQVECSYEEGNTKKEEQLKLQLHMRQTFNETVYTVEANKQGLMNPPITWLNVDITQLKPIVRTMIQGATETQQLLEFEICKST</sequence>
<comment type="caution">
    <text evidence="1">The sequence shown here is derived from an EMBL/GenBank/DDBJ whole genome shotgun (WGS) entry which is preliminary data.</text>
</comment>
<dbReference type="Proteomes" id="UP000825935">
    <property type="component" value="Chromosome 26"/>
</dbReference>
<name>A0A8T2RKM2_CERRI</name>
<proteinExistence type="predicted"/>
<evidence type="ECO:0000313" key="1">
    <source>
        <dbReference type="EMBL" id="KAH7296083.1"/>
    </source>
</evidence>
<evidence type="ECO:0000313" key="2">
    <source>
        <dbReference type="Proteomes" id="UP000825935"/>
    </source>
</evidence>
<organism evidence="1 2">
    <name type="scientific">Ceratopteris richardii</name>
    <name type="common">Triangle waterfern</name>
    <dbReference type="NCBI Taxonomy" id="49495"/>
    <lineage>
        <taxon>Eukaryota</taxon>
        <taxon>Viridiplantae</taxon>
        <taxon>Streptophyta</taxon>
        <taxon>Embryophyta</taxon>
        <taxon>Tracheophyta</taxon>
        <taxon>Polypodiopsida</taxon>
        <taxon>Polypodiidae</taxon>
        <taxon>Polypodiales</taxon>
        <taxon>Pteridineae</taxon>
        <taxon>Pteridaceae</taxon>
        <taxon>Parkerioideae</taxon>
        <taxon>Ceratopteris</taxon>
    </lineage>
</organism>
<dbReference type="EMBL" id="CM035431">
    <property type="protein sequence ID" value="KAH7296083.1"/>
    <property type="molecule type" value="Genomic_DNA"/>
</dbReference>
<keyword evidence="2" id="KW-1185">Reference proteome</keyword>
<gene>
    <name evidence="1" type="ORF">KP509_26G008200</name>
</gene>